<sequence>MADVKRAGKQAQKAQETRRRILEAARELFVERGYGATMLQDVAAQAGVAVQTIYFVFGNKRTLLREVVDISIAGDHEPVATMDRPWFRDALAAETADAQLRTHVHGTREILERVAPITKMVDTAAAGDPEIAGLWQQGENPRFVVHATAAKALMTKPGARPGIPAERAADVLFGVLSPELYLLFVRERGWSPEQWEQWACDCLRFQLCSV</sequence>
<evidence type="ECO:0000313" key="2">
    <source>
        <dbReference type="Proteomes" id="UP001348369"/>
    </source>
</evidence>
<keyword evidence="2" id="KW-1185">Reference proteome</keyword>
<proteinExistence type="predicted"/>
<reference evidence="1" key="1">
    <citation type="submission" date="2022-10" db="EMBL/GenBank/DDBJ databases">
        <title>The complete genomes of actinobacterial strains from the NBC collection.</title>
        <authorList>
            <person name="Joergensen T.S."/>
            <person name="Alvarez Arevalo M."/>
            <person name="Sterndorff E.B."/>
            <person name="Faurdal D."/>
            <person name="Vuksanovic O."/>
            <person name="Mourched A.-S."/>
            <person name="Charusanti P."/>
            <person name="Shaw S."/>
            <person name="Blin K."/>
            <person name="Weber T."/>
        </authorList>
    </citation>
    <scope>NUCLEOTIDE SEQUENCE</scope>
    <source>
        <strain evidence="1">NBC 01771</strain>
    </source>
</reference>
<name>A0ACD4ZJP2_9ACTN</name>
<dbReference type="Proteomes" id="UP001348369">
    <property type="component" value="Chromosome"/>
</dbReference>
<organism evidence="1 2">
    <name type="scientific">Streptomyces scopuliridis</name>
    <dbReference type="NCBI Taxonomy" id="452529"/>
    <lineage>
        <taxon>Bacteria</taxon>
        <taxon>Bacillati</taxon>
        <taxon>Actinomycetota</taxon>
        <taxon>Actinomycetes</taxon>
        <taxon>Kitasatosporales</taxon>
        <taxon>Streptomycetaceae</taxon>
        <taxon>Streptomyces</taxon>
    </lineage>
</organism>
<accession>A0ACD4ZJP2</accession>
<dbReference type="EMBL" id="CP109109">
    <property type="protein sequence ID" value="WSB98517.1"/>
    <property type="molecule type" value="Genomic_DNA"/>
</dbReference>
<protein>
    <submittedName>
        <fullName evidence="1">TetR/AcrR family transcriptional regulator</fullName>
    </submittedName>
</protein>
<evidence type="ECO:0000313" key="1">
    <source>
        <dbReference type="EMBL" id="WSB98517.1"/>
    </source>
</evidence>
<gene>
    <name evidence="1" type="ORF">OG835_16775</name>
</gene>